<keyword evidence="2" id="KW-0808">Transferase</keyword>
<name>A0A371NFW8_9EURY</name>
<dbReference type="GO" id="GO:0006355">
    <property type="term" value="P:regulation of DNA-templated transcription"/>
    <property type="evidence" value="ECO:0007669"/>
    <property type="project" value="InterPro"/>
</dbReference>
<reference evidence="9 10" key="1">
    <citation type="submission" date="2018-07" db="EMBL/GenBank/DDBJ databases">
        <title>Genomic Encyclopedia of Type Strains, Phase IV (KMG-IV): sequencing the most valuable type-strain genomes for metagenomic binning, comparative biology and taxonomic classification.</title>
        <authorList>
            <person name="Goeker M."/>
        </authorList>
    </citation>
    <scope>NUCLEOTIDE SEQUENCE [LARGE SCALE GENOMIC DNA]</scope>
    <source>
        <strain evidence="9 10">DSM 7466</strain>
    </source>
</reference>
<evidence type="ECO:0000256" key="1">
    <source>
        <dbReference type="ARBA" id="ARBA00022553"/>
    </source>
</evidence>
<evidence type="ECO:0000259" key="7">
    <source>
        <dbReference type="PROSITE" id="PS50109"/>
    </source>
</evidence>
<dbReference type="EMBL" id="QREL01000001">
    <property type="protein sequence ID" value="REE28868.1"/>
    <property type="molecule type" value="Genomic_DNA"/>
</dbReference>
<dbReference type="Pfam" id="PF00989">
    <property type="entry name" value="PAS"/>
    <property type="match status" value="1"/>
</dbReference>
<dbReference type="PROSITE" id="PS50109">
    <property type="entry name" value="HIS_KIN"/>
    <property type="match status" value="1"/>
</dbReference>
<dbReference type="Pfam" id="PF02518">
    <property type="entry name" value="HATPase_c"/>
    <property type="match status" value="1"/>
</dbReference>
<dbReference type="PANTHER" id="PTHR43065:SF23">
    <property type="entry name" value="SENSOR HISTIDINE KINASE PDTAS"/>
    <property type="match status" value="1"/>
</dbReference>
<evidence type="ECO:0000256" key="5">
    <source>
        <dbReference type="ARBA" id="ARBA00022840"/>
    </source>
</evidence>
<evidence type="ECO:0000259" key="8">
    <source>
        <dbReference type="PROSITE" id="PS50112"/>
    </source>
</evidence>
<dbReference type="InterPro" id="IPR013767">
    <property type="entry name" value="PAS_fold"/>
</dbReference>
<dbReference type="Pfam" id="PF07568">
    <property type="entry name" value="HisKA_2"/>
    <property type="match status" value="1"/>
</dbReference>
<dbReference type="InterPro" id="IPR011495">
    <property type="entry name" value="Sig_transdc_His_kin_sub2_dim/P"/>
</dbReference>
<feature type="domain" description="PAS" evidence="8">
    <location>
        <begin position="230"/>
        <end position="298"/>
    </location>
</feature>
<dbReference type="GO" id="GO:0005524">
    <property type="term" value="F:ATP binding"/>
    <property type="evidence" value="ECO:0007669"/>
    <property type="project" value="UniProtKB-KW"/>
</dbReference>
<dbReference type="AlphaFoldDB" id="A0A371NFW8"/>
<dbReference type="Gene3D" id="3.30.450.20">
    <property type="entry name" value="PAS domain"/>
    <property type="match status" value="2"/>
</dbReference>
<proteinExistence type="predicted"/>
<organism evidence="9 10">
    <name type="scientific">Methanothermobacter defluvii</name>
    <dbReference type="NCBI Taxonomy" id="49339"/>
    <lineage>
        <taxon>Archaea</taxon>
        <taxon>Methanobacteriati</taxon>
        <taxon>Methanobacteriota</taxon>
        <taxon>Methanomada group</taxon>
        <taxon>Methanobacteria</taxon>
        <taxon>Methanobacteriales</taxon>
        <taxon>Methanobacteriaceae</taxon>
        <taxon>Methanothermobacter</taxon>
    </lineage>
</organism>
<gene>
    <name evidence="9" type="ORF">C7452_0893</name>
</gene>
<evidence type="ECO:0000256" key="2">
    <source>
        <dbReference type="ARBA" id="ARBA00022679"/>
    </source>
</evidence>
<dbReference type="InterPro" id="IPR036890">
    <property type="entry name" value="HATPase_C_sf"/>
</dbReference>
<dbReference type="PANTHER" id="PTHR43065">
    <property type="entry name" value="SENSOR HISTIDINE KINASE"/>
    <property type="match status" value="1"/>
</dbReference>
<dbReference type="PROSITE" id="PS50112">
    <property type="entry name" value="PAS"/>
    <property type="match status" value="1"/>
</dbReference>
<keyword evidence="6" id="KW-0902">Two-component regulatory system</keyword>
<dbReference type="SMART" id="SM00091">
    <property type="entry name" value="PAS"/>
    <property type="match status" value="2"/>
</dbReference>
<evidence type="ECO:0000256" key="6">
    <source>
        <dbReference type="ARBA" id="ARBA00023012"/>
    </source>
</evidence>
<evidence type="ECO:0000256" key="3">
    <source>
        <dbReference type="ARBA" id="ARBA00022741"/>
    </source>
</evidence>
<keyword evidence="3" id="KW-0547">Nucleotide-binding</keyword>
<dbReference type="Pfam" id="PF13426">
    <property type="entry name" value="PAS_9"/>
    <property type="match status" value="1"/>
</dbReference>
<dbReference type="Proteomes" id="UP000256864">
    <property type="component" value="Unassembled WGS sequence"/>
</dbReference>
<feature type="domain" description="Histidine kinase" evidence="7">
    <location>
        <begin position="365"/>
        <end position="554"/>
    </location>
</feature>
<keyword evidence="4" id="KW-0418">Kinase</keyword>
<dbReference type="InterPro" id="IPR000014">
    <property type="entry name" value="PAS"/>
</dbReference>
<keyword evidence="10" id="KW-1185">Reference proteome</keyword>
<dbReference type="InterPro" id="IPR035965">
    <property type="entry name" value="PAS-like_dom_sf"/>
</dbReference>
<dbReference type="SMART" id="SM00387">
    <property type="entry name" value="HATPase_c"/>
    <property type="match status" value="1"/>
</dbReference>
<dbReference type="SUPFAM" id="SSF55785">
    <property type="entry name" value="PYP-like sensor domain (PAS domain)"/>
    <property type="match status" value="2"/>
</dbReference>
<dbReference type="InterPro" id="IPR003594">
    <property type="entry name" value="HATPase_dom"/>
</dbReference>
<accession>A0A371NFW8</accession>
<evidence type="ECO:0000256" key="4">
    <source>
        <dbReference type="ARBA" id="ARBA00022777"/>
    </source>
</evidence>
<dbReference type="SUPFAM" id="SSF55874">
    <property type="entry name" value="ATPase domain of HSP90 chaperone/DNA topoisomerase II/histidine kinase"/>
    <property type="match status" value="1"/>
</dbReference>
<dbReference type="RefSeq" id="WP_115892351.1">
    <property type="nucleotide sequence ID" value="NZ_QREL01000001.1"/>
</dbReference>
<dbReference type="NCBIfam" id="TIGR00229">
    <property type="entry name" value="sensory_box"/>
    <property type="match status" value="1"/>
</dbReference>
<dbReference type="InterPro" id="IPR005467">
    <property type="entry name" value="His_kinase_dom"/>
</dbReference>
<dbReference type="CDD" id="cd00130">
    <property type="entry name" value="PAS"/>
    <property type="match status" value="1"/>
</dbReference>
<dbReference type="GO" id="GO:0016301">
    <property type="term" value="F:kinase activity"/>
    <property type="evidence" value="ECO:0007669"/>
    <property type="project" value="UniProtKB-KW"/>
</dbReference>
<dbReference type="Gene3D" id="3.30.565.10">
    <property type="entry name" value="Histidine kinase-like ATPase, C-terminal domain"/>
    <property type="match status" value="1"/>
</dbReference>
<dbReference type="GO" id="GO:0000160">
    <property type="term" value="P:phosphorelay signal transduction system"/>
    <property type="evidence" value="ECO:0007669"/>
    <property type="project" value="UniProtKB-KW"/>
</dbReference>
<comment type="caution">
    <text evidence="9">The sequence shown here is derived from an EMBL/GenBank/DDBJ whole genome shotgun (WGS) entry which is preliminary data.</text>
</comment>
<sequence length="554" mass="63633">MLRILLVRDAEVDVSDLLEKLSSPGVEVTVTDTIEGADDAVLIYTTPDRVSWWASCDIRVPFMYLLDLDENVVVTCPHGFLEKPAGTEEIKACMDFIIRRLVLEEERYRELFENINTCVAVYEAVDDGEDFIFTDFNRAAEETEMIKREEVLGKRVTEVFPGVEEFGLLDVLRRVYRTGNPEHYPLTQYQDERISGWRENFVYRLPSGEVVAVYEDRTKEKQLQEELEEKEKLYRTIFENTGAATTIVDEDTTIILANREFERLSGYSGDEIEGKKSWTEFVVDEDLERMTEYHKLRRRDPSLAPRRYTFRFQNRQGEVRHMQMIVDMIPGTTKSVTSMMDITEIKEAEENLRRSLSEKEILLREVHHRVKNNLQIISSLLNLQSLGTEGEEVRDVLMESQGRIKVMAMIHEHLYRSESLASINFRDYVERLVEDIIISHGTGIRKVIEVDDIKPDIDTAIPLGLIINELVTNSVKYAFPDGTGTVTVRIRSHDDEVSLVVADDGVGLPEDIEPENTDTLGLSLVSILTAQLDGTLTIRRDHGTEFRISFPAEH</sequence>
<evidence type="ECO:0000313" key="10">
    <source>
        <dbReference type="Proteomes" id="UP000256864"/>
    </source>
</evidence>
<protein>
    <submittedName>
        <fullName evidence="9">PAS domain S-box-containing protein</fullName>
    </submittedName>
</protein>
<evidence type="ECO:0000313" key="9">
    <source>
        <dbReference type="EMBL" id="REE28868.1"/>
    </source>
</evidence>
<keyword evidence="5" id="KW-0067">ATP-binding</keyword>
<keyword evidence="1" id="KW-0597">Phosphoprotein</keyword>